<keyword evidence="6" id="KW-0391">Immunity</keyword>
<reference evidence="9" key="1">
    <citation type="submission" date="2021-02" db="EMBL/GenBank/DDBJ databases">
        <authorList>
            <person name="Nowell W R."/>
        </authorList>
    </citation>
    <scope>NUCLEOTIDE SEQUENCE</scope>
</reference>
<keyword evidence="7" id="KW-0812">Transmembrane</keyword>
<evidence type="ECO:0000256" key="1">
    <source>
        <dbReference type="ARBA" id="ARBA00004496"/>
    </source>
</evidence>
<dbReference type="GO" id="GO:0002376">
    <property type="term" value="P:immune system process"/>
    <property type="evidence" value="ECO:0007669"/>
    <property type="project" value="UniProtKB-KW"/>
</dbReference>
<evidence type="ECO:0000313" key="10">
    <source>
        <dbReference type="Proteomes" id="UP000682733"/>
    </source>
</evidence>
<dbReference type="GO" id="GO:0005737">
    <property type="term" value="C:cytoplasm"/>
    <property type="evidence" value="ECO:0007669"/>
    <property type="project" value="UniProtKB-SubCell"/>
</dbReference>
<feature type="transmembrane region" description="Helical" evidence="7">
    <location>
        <begin position="6"/>
        <end position="22"/>
    </location>
</feature>
<proteinExistence type="predicted"/>
<keyword evidence="2" id="KW-0963">Cytoplasm</keyword>
<keyword evidence="7" id="KW-1133">Transmembrane helix</keyword>
<comment type="caution">
    <text evidence="9">The sequence shown here is derived from an EMBL/GenBank/DDBJ whole genome shotgun (WGS) entry which is preliminary data.</text>
</comment>
<evidence type="ECO:0000256" key="5">
    <source>
        <dbReference type="ARBA" id="ARBA00022833"/>
    </source>
</evidence>
<evidence type="ECO:0000256" key="2">
    <source>
        <dbReference type="ARBA" id="ARBA00022490"/>
    </source>
</evidence>
<keyword evidence="7" id="KW-0472">Membrane</keyword>
<sequence length="519" mass="62149">MTYEQVHYHLIALNIFVLFLALKSTKYSTFMSSILFDSNLQMSRNYVQHMSSRCLFGLVPNVNHIITQMRRVKNEVQQRLNSKQIIPEGKFIYQCSKNCYFIYYFEDCGMPNDRSGCPLCNSDIGSIQRGSYTLFQRNPPHIEMSVANGFRVIDEYINKYNEKNRFGYYVNPIRADNSVLCETVDHLKPITYRLLHMFTHTIMMMLYELKYLQQNPQNRHPIDYFREHYEKDYQLIGNIIGKQEDCRIWLYKLFNHFLTQNIYLNGILDTNMKVIQFEKHIEQTIVFPHIESIPNEIKQYRLAYTEFIRERNSEPSFNDYIHELVENEQKYPLLSFFTVTRSDNDINDEFCSKFYLLRYENVYPITDFVLKHLVQFEIIQLAYPIVNFTNYLLQKYNHRLLRNEAATSDIQYYLTSNDERQVSEQFCQAWYRLTLNEIRYNCQIIKFSREQSIEQFSKSTKLAFFLLNASKDNSSIAILGCLQTLAKLQNTIVNYYRQIDQPVNELIEDEKNVYNLYNH</sequence>
<protein>
    <recommendedName>
        <fullName evidence="8">RZ-type domain-containing protein</fullName>
    </recommendedName>
</protein>
<dbReference type="Pfam" id="PF20173">
    <property type="entry name" value="ZnF_RZ-type"/>
    <property type="match status" value="1"/>
</dbReference>
<comment type="subcellular location">
    <subcellularLocation>
        <location evidence="1">Cytoplasm</location>
    </subcellularLocation>
</comment>
<keyword evidence="4" id="KW-0863">Zinc-finger</keyword>
<dbReference type="EMBL" id="CAJOBA010052091">
    <property type="protein sequence ID" value="CAF4251431.1"/>
    <property type="molecule type" value="Genomic_DNA"/>
</dbReference>
<organism evidence="9 10">
    <name type="scientific">Didymodactylos carnosus</name>
    <dbReference type="NCBI Taxonomy" id="1234261"/>
    <lineage>
        <taxon>Eukaryota</taxon>
        <taxon>Metazoa</taxon>
        <taxon>Spiralia</taxon>
        <taxon>Gnathifera</taxon>
        <taxon>Rotifera</taxon>
        <taxon>Eurotatoria</taxon>
        <taxon>Bdelloidea</taxon>
        <taxon>Philodinida</taxon>
        <taxon>Philodinidae</taxon>
        <taxon>Didymodactylos</taxon>
    </lineage>
</organism>
<evidence type="ECO:0000259" key="8">
    <source>
        <dbReference type="Pfam" id="PF20173"/>
    </source>
</evidence>
<evidence type="ECO:0000256" key="6">
    <source>
        <dbReference type="ARBA" id="ARBA00022859"/>
    </source>
</evidence>
<evidence type="ECO:0000256" key="3">
    <source>
        <dbReference type="ARBA" id="ARBA00022723"/>
    </source>
</evidence>
<dbReference type="GO" id="GO:0008270">
    <property type="term" value="F:zinc ion binding"/>
    <property type="evidence" value="ECO:0007669"/>
    <property type="project" value="UniProtKB-KW"/>
</dbReference>
<dbReference type="AlphaFoldDB" id="A0A8S2TCB9"/>
<feature type="domain" description="RZ-type" evidence="8">
    <location>
        <begin position="88"/>
        <end position="127"/>
    </location>
</feature>
<evidence type="ECO:0000313" key="9">
    <source>
        <dbReference type="EMBL" id="CAF4251431.1"/>
    </source>
</evidence>
<dbReference type="InterPro" id="IPR046439">
    <property type="entry name" value="ZF_RZ_dom"/>
</dbReference>
<keyword evidence="3" id="KW-0479">Metal-binding</keyword>
<gene>
    <name evidence="9" type="ORF">TMI583_LOCUS36063</name>
</gene>
<dbReference type="Proteomes" id="UP000682733">
    <property type="component" value="Unassembled WGS sequence"/>
</dbReference>
<accession>A0A8S2TCB9</accession>
<evidence type="ECO:0000256" key="7">
    <source>
        <dbReference type="SAM" id="Phobius"/>
    </source>
</evidence>
<keyword evidence="5" id="KW-0862">Zinc</keyword>
<evidence type="ECO:0000256" key="4">
    <source>
        <dbReference type="ARBA" id="ARBA00022771"/>
    </source>
</evidence>
<name>A0A8S2TCB9_9BILA</name>